<evidence type="ECO:0000256" key="1">
    <source>
        <dbReference type="SAM" id="MobiDB-lite"/>
    </source>
</evidence>
<evidence type="ECO:0000313" key="2">
    <source>
        <dbReference type="EMBL" id="KAK5642743.1"/>
    </source>
</evidence>
<proteinExistence type="predicted"/>
<dbReference type="Proteomes" id="UP001329430">
    <property type="component" value="Chromosome 6"/>
</dbReference>
<protein>
    <submittedName>
        <fullName evidence="2">Uncharacterized protein</fullName>
    </submittedName>
</protein>
<organism evidence="2 3">
    <name type="scientific">Pyrocoelia pectoralis</name>
    <dbReference type="NCBI Taxonomy" id="417401"/>
    <lineage>
        <taxon>Eukaryota</taxon>
        <taxon>Metazoa</taxon>
        <taxon>Ecdysozoa</taxon>
        <taxon>Arthropoda</taxon>
        <taxon>Hexapoda</taxon>
        <taxon>Insecta</taxon>
        <taxon>Pterygota</taxon>
        <taxon>Neoptera</taxon>
        <taxon>Endopterygota</taxon>
        <taxon>Coleoptera</taxon>
        <taxon>Polyphaga</taxon>
        <taxon>Elateriformia</taxon>
        <taxon>Elateroidea</taxon>
        <taxon>Lampyridae</taxon>
        <taxon>Lampyrinae</taxon>
        <taxon>Pyrocoelia</taxon>
    </lineage>
</organism>
<evidence type="ECO:0000313" key="3">
    <source>
        <dbReference type="Proteomes" id="UP001329430"/>
    </source>
</evidence>
<dbReference type="EMBL" id="JAVRBK010000006">
    <property type="protein sequence ID" value="KAK5642743.1"/>
    <property type="molecule type" value="Genomic_DNA"/>
</dbReference>
<gene>
    <name evidence="2" type="ORF">RI129_008910</name>
</gene>
<reference evidence="2 3" key="1">
    <citation type="journal article" date="2024" name="Insects">
        <title>An Improved Chromosome-Level Genome Assembly of the Firefly Pyrocoelia pectoralis.</title>
        <authorList>
            <person name="Fu X."/>
            <person name="Meyer-Rochow V.B."/>
            <person name="Ballantyne L."/>
            <person name="Zhu X."/>
        </authorList>
    </citation>
    <scope>NUCLEOTIDE SEQUENCE [LARGE SCALE GENOMIC DNA]</scope>
    <source>
        <strain evidence="2">XCY_ONT2</strain>
    </source>
</reference>
<comment type="caution">
    <text evidence="2">The sequence shown here is derived from an EMBL/GenBank/DDBJ whole genome shotgun (WGS) entry which is preliminary data.</text>
</comment>
<feature type="region of interest" description="Disordered" evidence="1">
    <location>
        <begin position="188"/>
        <end position="210"/>
    </location>
</feature>
<name>A0AAN7ZKJ2_9COLE</name>
<dbReference type="AlphaFoldDB" id="A0AAN7ZKJ2"/>
<feature type="region of interest" description="Disordered" evidence="1">
    <location>
        <begin position="73"/>
        <end position="96"/>
    </location>
</feature>
<sequence length="486" mass="55733">MEQSANTIKKSVKRKPPVIRQTLTSMYRMAKANPLLFIEDATVNKIPVSNADFATAKLPINLKSVTMKPSVNNNNTKIGMKPNISNKSNKVTVATSKPSLTQAKRRVITQNKLPNGDIPPNKKEGQKVRFVDKMKRRSRSADSYDPRFVGSFKQISTVSSLTDVHKNDLNNISPIVQERKVKFQTPIKSTNTPFRTPFNKRHSTPYTTGDHHLQELQGRLKEWLRKHKISSEKFKHLKCFDLHKANMKEDDENKENVEVGMVHTSYDDLRIQTPVAVHTKPEDLRSVVQGCLDDLHKLILEGYSVEQSEAWLNVIRDKYCYLDNEPQYWECRAALEQNRNNLTSAVECLRNAIVQGAAIKSIDHSLEQLLQKFCLLNINTPKDNNAQNERARIVKDARSVFKSSIIQFAIQERTMKKNIMNTENEKKFKATPVRRSTRLTPSRYRFTPKVQICSSLHELDDSVRSNIDFQGNTELNVRFSTIEKAD</sequence>
<accession>A0AAN7ZKJ2</accession>
<keyword evidence="3" id="KW-1185">Reference proteome</keyword>